<dbReference type="Gene3D" id="2.40.50.40">
    <property type="match status" value="1"/>
</dbReference>
<reference evidence="2" key="1">
    <citation type="submission" date="2021-02" db="EMBL/GenBank/DDBJ databases">
        <title>First Annotated Genome of the Yellow-green Alga Tribonema minus.</title>
        <authorList>
            <person name="Mahan K.M."/>
        </authorList>
    </citation>
    <scope>NUCLEOTIDE SEQUENCE</scope>
    <source>
        <strain evidence="2">UTEX B ZZ1240</strain>
    </source>
</reference>
<evidence type="ECO:0000313" key="2">
    <source>
        <dbReference type="EMBL" id="KAG5176999.1"/>
    </source>
</evidence>
<dbReference type="CDD" id="cd00024">
    <property type="entry name" value="CD_CSD"/>
    <property type="match status" value="1"/>
</dbReference>
<dbReference type="EMBL" id="JAFCMP010000530">
    <property type="protein sequence ID" value="KAG5176999.1"/>
    <property type="molecule type" value="Genomic_DNA"/>
</dbReference>
<comment type="caution">
    <text evidence="2">The sequence shown here is derived from an EMBL/GenBank/DDBJ whole genome shotgun (WGS) entry which is preliminary data.</text>
</comment>
<feature type="non-terminal residue" evidence="2">
    <location>
        <position position="1"/>
    </location>
</feature>
<dbReference type="PROSITE" id="PS50013">
    <property type="entry name" value="CHROMO_2"/>
    <property type="match status" value="1"/>
</dbReference>
<dbReference type="InterPro" id="IPR016197">
    <property type="entry name" value="Chromo-like_dom_sf"/>
</dbReference>
<sequence length="181" mass="19780">LTKKCRDPSDMRQQPETLPAGFSRYLLAKHWSGHSPGSLSTDDVAAHNFQRHGVEAILQHRVAAAARGRGHRLQYLIRWEGATSGGIVDSWEDSEQLDECPQVLEEYWSTLNKAIACRDITVAGSNTQVVKRQLRRAVKARGVGGVLAQCGAGSYELAPLAEALLQPPAAFFTSFTPRSLA</sequence>
<dbReference type="InterPro" id="IPR000953">
    <property type="entry name" value="Chromo/chromo_shadow_dom"/>
</dbReference>
<dbReference type="InterPro" id="IPR023780">
    <property type="entry name" value="Chromo_domain"/>
</dbReference>
<evidence type="ECO:0000259" key="1">
    <source>
        <dbReference type="PROSITE" id="PS50013"/>
    </source>
</evidence>
<dbReference type="Pfam" id="PF00385">
    <property type="entry name" value="Chromo"/>
    <property type="match status" value="1"/>
</dbReference>
<dbReference type="SMART" id="SM00298">
    <property type="entry name" value="CHROMO"/>
    <property type="match status" value="1"/>
</dbReference>
<dbReference type="Proteomes" id="UP000664859">
    <property type="component" value="Unassembled WGS sequence"/>
</dbReference>
<feature type="domain" description="Chromo" evidence="1">
    <location>
        <begin position="52"/>
        <end position="107"/>
    </location>
</feature>
<accession>A0A835YKL5</accession>
<feature type="non-terminal residue" evidence="2">
    <location>
        <position position="181"/>
    </location>
</feature>
<protein>
    <recommendedName>
        <fullName evidence="1">Chromo domain-containing protein</fullName>
    </recommendedName>
</protein>
<proteinExistence type="predicted"/>
<keyword evidence="3" id="KW-1185">Reference proteome</keyword>
<name>A0A835YKL5_9STRA</name>
<gene>
    <name evidence="2" type="ORF">JKP88DRAFT_227024</name>
</gene>
<evidence type="ECO:0000313" key="3">
    <source>
        <dbReference type="Proteomes" id="UP000664859"/>
    </source>
</evidence>
<dbReference type="SUPFAM" id="SSF54160">
    <property type="entry name" value="Chromo domain-like"/>
    <property type="match status" value="1"/>
</dbReference>
<dbReference type="AlphaFoldDB" id="A0A835YKL5"/>
<organism evidence="2 3">
    <name type="scientific">Tribonema minus</name>
    <dbReference type="NCBI Taxonomy" id="303371"/>
    <lineage>
        <taxon>Eukaryota</taxon>
        <taxon>Sar</taxon>
        <taxon>Stramenopiles</taxon>
        <taxon>Ochrophyta</taxon>
        <taxon>PX clade</taxon>
        <taxon>Xanthophyceae</taxon>
        <taxon>Tribonematales</taxon>
        <taxon>Tribonemataceae</taxon>
        <taxon>Tribonema</taxon>
    </lineage>
</organism>